<organism evidence="1 2">
    <name type="scientific">Penicillium fimorum</name>
    <dbReference type="NCBI Taxonomy" id="1882269"/>
    <lineage>
        <taxon>Eukaryota</taxon>
        <taxon>Fungi</taxon>
        <taxon>Dikarya</taxon>
        <taxon>Ascomycota</taxon>
        <taxon>Pezizomycotina</taxon>
        <taxon>Eurotiomycetes</taxon>
        <taxon>Eurotiomycetidae</taxon>
        <taxon>Eurotiales</taxon>
        <taxon>Aspergillaceae</taxon>
        <taxon>Penicillium</taxon>
    </lineage>
</organism>
<comment type="caution">
    <text evidence="1">The sequence shown here is derived from an EMBL/GenBank/DDBJ whole genome shotgun (WGS) entry which is preliminary data.</text>
</comment>
<dbReference type="InterPro" id="IPR053137">
    <property type="entry name" value="NLR-like"/>
</dbReference>
<dbReference type="EMBL" id="JAPWDS010000003">
    <property type="protein sequence ID" value="KAJ5504344.1"/>
    <property type="molecule type" value="Genomic_DNA"/>
</dbReference>
<dbReference type="PANTHER" id="PTHR46082:SF11">
    <property type="entry name" value="AAA+ ATPASE DOMAIN-CONTAINING PROTEIN-RELATED"/>
    <property type="match status" value="1"/>
</dbReference>
<protein>
    <submittedName>
        <fullName evidence="1">Tetratricopeptide-like helical</fullName>
    </submittedName>
</protein>
<name>A0A9W9XW78_9EURO</name>
<gene>
    <name evidence="1" type="ORF">N7463_007218</name>
</gene>
<dbReference type="PANTHER" id="PTHR46082">
    <property type="entry name" value="ATP/GTP-BINDING PROTEIN-RELATED"/>
    <property type="match status" value="1"/>
</dbReference>
<dbReference type="AlphaFoldDB" id="A0A9W9XW78"/>
<sequence>MKTGLCYLILSLLKDREADAAELLSEEFQDDGRYAETQNPVLATWLISFRQIQDLDKLAADYLSIIACLNPRDIPQSILPSPTSTKRRLVH</sequence>
<reference evidence="1" key="2">
    <citation type="journal article" date="2023" name="IMA Fungus">
        <title>Comparative genomic study of the Penicillium genus elucidates a diverse pangenome and 15 lateral gene transfer events.</title>
        <authorList>
            <person name="Petersen C."/>
            <person name="Sorensen T."/>
            <person name="Nielsen M.R."/>
            <person name="Sondergaard T.E."/>
            <person name="Sorensen J.L."/>
            <person name="Fitzpatrick D.A."/>
            <person name="Frisvad J.C."/>
            <person name="Nielsen K.L."/>
        </authorList>
    </citation>
    <scope>NUCLEOTIDE SEQUENCE</scope>
    <source>
        <strain evidence="1">IBT 29495</strain>
    </source>
</reference>
<keyword evidence="2" id="KW-1185">Reference proteome</keyword>
<dbReference type="OrthoDB" id="5986190at2759"/>
<proteinExistence type="predicted"/>
<reference evidence="1" key="1">
    <citation type="submission" date="2022-12" db="EMBL/GenBank/DDBJ databases">
        <authorList>
            <person name="Petersen C."/>
        </authorList>
    </citation>
    <scope>NUCLEOTIDE SEQUENCE</scope>
    <source>
        <strain evidence="1">IBT 29495</strain>
    </source>
</reference>
<dbReference type="Proteomes" id="UP001149954">
    <property type="component" value="Unassembled WGS sequence"/>
</dbReference>
<evidence type="ECO:0000313" key="1">
    <source>
        <dbReference type="EMBL" id="KAJ5504344.1"/>
    </source>
</evidence>
<accession>A0A9W9XW78</accession>
<evidence type="ECO:0000313" key="2">
    <source>
        <dbReference type="Proteomes" id="UP001149954"/>
    </source>
</evidence>